<dbReference type="GO" id="GO:0030942">
    <property type="term" value="F:endoplasmic reticulum signal peptide binding"/>
    <property type="evidence" value="ECO:0007669"/>
    <property type="project" value="UniProtKB-UniRule"/>
</dbReference>
<dbReference type="OrthoDB" id="19209at2759"/>
<dbReference type="EMBL" id="KB445791">
    <property type="protein sequence ID" value="EMD42268.1"/>
    <property type="molecule type" value="Genomic_DNA"/>
</dbReference>
<comment type="subunit">
    <text evidence="7">Component of a fungal signal recognition particle (SRP) complex that consists of a 7SL RNA molecule (scR1) and at least six protein subunits: SRP72, SRP68, SRP54, SEC65, SRP21 and SRP14.</text>
</comment>
<dbReference type="GO" id="GO:0005786">
    <property type="term" value="C:signal recognition particle, endoplasmic reticulum targeting"/>
    <property type="evidence" value="ECO:0007669"/>
    <property type="project" value="UniProtKB-UniRule"/>
</dbReference>
<keyword evidence="10" id="KW-1185">Reference proteome</keyword>
<evidence type="ECO:0000256" key="8">
    <source>
        <dbReference type="SAM" id="MobiDB-lite"/>
    </source>
</evidence>
<evidence type="ECO:0000256" key="4">
    <source>
        <dbReference type="ARBA" id="ARBA00022884"/>
    </source>
</evidence>
<evidence type="ECO:0000313" key="10">
    <source>
        <dbReference type="Proteomes" id="UP000016930"/>
    </source>
</evidence>
<sequence length="166" mass="19456">MYEGELVDHDTFFSRLTGLFESSTQSGSIWLTHKRLRHDGEDVQMSSADNETKEYPCLVRATNGKDVKLSTKVDPAQLDAFHNRYGALLKSSMTTLRKRDKKREKQRAEEQARRKRRLTEAIQVEGPKRGNGRRRRQRRMKAALRQEETRKRVQEREEQKARAKAV</sequence>
<evidence type="ECO:0000256" key="1">
    <source>
        <dbReference type="ARBA" id="ARBA00004496"/>
    </source>
</evidence>
<evidence type="ECO:0000256" key="7">
    <source>
        <dbReference type="RuleBase" id="RU368100"/>
    </source>
</evidence>
<keyword evidence="5 7" id="KW-0733">Signal recognition particle</keyword>
<dbReference type="InterPro" id="IPR003210">
    <property type="entry name" value="Signal_recog_particle_SRP14"/>
</dbReference>
<keyword evidence="6 7" id="KW-0687">Ribonucleoprotein</keyword>
<evidence type="ECO:0000256" key="6">
    <source>
        <dbReference type="ARBA" id="ARBA00023274"/>
    </source>
</evidence>
<feature type="compositionally biased region" description="Basic residues" evidence="8">
    <location>
        <begin position="130"/>
        <end position="142"/>
    </location>
</feature>
<keyword evidence="4 7" id="KW-0694">RNA-binding</keyword>
<name>M2QYM5_CERS8</name>
<organism evidence="9 10">
    <name type="scientific">Ceriporiopsis subvermispora (strain B)</name>
    <name type="common">White-rot fungus</name>
    <name type="synonym">Gelatoporia subvermispora</name>
    <dbReference type="NCBI Taxonomy" id="914234"/>
    <lineage>
        <taxon>Eukaryota</taxon>
        <taxon>Fungi</taxon>
        <taxon>Dikarya</taxon>
        <taxon>Basidiomycota</taxon>
        <taxon>Agaricomycotina</taxon>
        <taxon>Agaricomycetes</taxon>
        <taxon>Polyporales</taxon>
        <taxon>Gelatoporiaceae</taxon>
        <taxon>Gelatoporia</taxon>
    </lineage>
</organism>
<evidence type="ECO:0000256" key="2">
    <source>
        <dbReference type="ARBA" id="ARBA00010349"/>
    </source>
</evidence>
<dbReference type="PANTHER" id="PTHR12013">
    <property type="entry name" value="SIGNAL RECOGNITION PARTICLE 14 KD PROTEIN"/>
    <property type="match status" value="1"/>
</dbReference>
<dbReference type="GO" id="GO:0008312">
    <property type="term" value="F:7S RNA binding"/>
    <property type="evidence" value="ECO:0007669"/>
    <property type="project" value="UniProtKB-UniRule"/>
</dbReference>
<evidence type="ECO:0000256" key="3">
    <source>
        <dbReference type="ARBA" id="ARBA00022490"/>
    </source>
</evidence>
<comment type="subcellular location">
    <subcellularLocation>
        <location evidence="1 7">Cytoplasm</location>
    </subcellularLocation>
</comment>
<dbReference type="Proteomes" id="UP000016930">
    <property type="component" value="Unassembled WGS sequence"/>
</dbReference>
<dbReference type="GO" id="GO:0006614">
    <property type="term" value="P:SRP-dependent cotranslational protein targeting to membrane"/>
    <property type="evidence" value="ECO:0007669"/>
    <property type="project" value="UniProtKB-UniRule"/>
</dbReference>
<feature type="region of interest" description="Disordered" evidence="8">
    <location>
        <begin position="92"/>
        <end position="166"/>
    </location>
</feature>
<protein>
    <recommendedName>
        <fullName evidence="7">Signal recognition particle subunit SRP14</fullName>
    </recommendedName>
    <alternativeName>
        <fullName evidence="7">Signal recognition particle 14 kDa protein</fullName>
    </alternativeName>
</protein>
<dbReference type="AlphaFoldDB" id="M2QYM5"/>
<comment type="similarity">
    <text evidence="2 7">Belongs to the SRP14 family.</text>
</comment>
<evidence type="ECO:0000256" key="5">
    <source>
        <dbReference type="ARBA" id="ARBA00023135"/>
    </source>
</evidence>
<accession>M2QYM5</accession>
<feature type="compositionally biased region" description="Basic residues" evidence="8">
    <location>
        <begin position="96"/>
        <end position="105"/>
    </location>
</feature>
<dbReference type="Gene3D" id="3.30.720.10">
    <property type="entry name" value="Signal recognition particle alu RNA binding heterodimer, srp9/1"/>
    <property type="match status" value="1"/>
</dbReference>
<dbReference type="Pfam" id="PF02290">
    <property type="entry name" value="SRP14"/>
    <property type="match status" value="1"/>
</dbReference>
<evidence type="ECO:0000313" key="9">
    <source>
        <dbReference type="EMBL" id="EMD42268.1"/>
    </source>
</evidence>
<keyword evidence="3 7" id="KW-0963">Cytoplasm</keyword>
<dbReference type="STRING" id="914234.M2QYM5"/>
<gene>
    <name evidence="9" type="ORF">CERSUDRAFT_110796</name>
</gene>
<dbReference type="InterPro" id="IPR009018">
    <property type="entry name" value="Signal_recog_particle_SRP9/14"/>
</dbReference>
<dbReference type="HOGENOM" id="CLU_094309_0_1_1"/>
<proteinExistence type="inferred from homology"/>
<comment type="function">
    <text evidence="7">Component of the signal recognition particle (SRP) complex, a ribonucleoprotein complex that mediates the cotranslational targeting of secretory and membrane proteins to the endoplasmic reticulum (ER).</text>
</comment>
<reference evidence="9 10" key="1">
    <citation type="journal article" date="2012" name="Proc. Natl. Acad. Sci. U.S.A.">
        <title>Comparative genomics of Ceriporiopsis subvermispora and Phanerochaete chrysosporium provide insight into selective ligninolysis.</title>
        <authorList>
            <person name="Fernandez-Fueyo E."/>
            <person name="Ruiz-Duenas F.J."/>
            <person name="Ferreira P."/>
            <person name="Floudas D."/>
            <person name="Hibbett D.S."/>
            <person name="Canessa P."/>
            <person name="Larrondo L.F."/>
            <person name="James T.Y."/>
            <person name="Seelenfreund D."/>
            <person name="Lobos S."/>
            <person name="Polanco R."/>
            <person name="Tello M."/>
            <person name="Honda Y."/>
            <person name="Watanabe T."/>
            <person name="Watanabe T."/>
            <person name="Ryu J.S."/>
            <person name="Kubicek C.P."/>
            <person name="Schmoll M."/>
            <person name="Gaskell J."/>
            <person name="Hammel K.E."/>
            <person name="St John F.J."/>
            <person name="Vanden Wymelenberg A."/>
            <person name="Sabat G."/>
            <person name="Splinter BonDurant S."/>
            <person name="Syed K."/>
            <person name="Yadav J.S."/>
            <person name="Doddapaneni H."/>
            <person name="Subramanian V."/>
            <person name="Lavin J.L."/>
            <person name="Oguiza J.A."/>
            <person name="Perez G."/>
            <person name="Pisabarro A.G."/>
            <person name="Ramirez L."/>
            <person name="Santoyo F."/>
            <person name="Master E."/>
            <person name="Coutinho P.M."/>
            <person name="Henrissat B."/>
            <person name="Lombard V."/>
            <person name="Magnuson J.K."/>
            <person name="Kuees U."/>
            <person name="Hori C."/>
            <person name="Igarashi K."/>
            <person name="Samejima M."/>
            <person name="Held B.W."/>
            <person name="Barry K.W."/>
            <person name="LaButti K.M."/>
            <person name="Lapidus A."/>
            <person name="Lindquist E.A."/>
            <person name="Lucas S.M."/>
            <person name="Riley R."/>
            <person name="Salamov A.A."/>
            <person name="Hoffmeister D."/>
            <person name="Schwenk D."/>
            <person name="Hadar Y."/>
            <person name="Yarden O."/>
            <person name="de Vries R.P."/>
            <person name="Wiebenga A."/>
            <person name="Stenlid J."/>
            <person name="Eastwood D."/>
            <person name="Grigoriev I.V."/>
            <person name="Berka R.M."/>
            <person name="Blanchette R.A."/>
            <person name="Kersten P."/>
            <person name="Martinez A.T."/>
            <person name="Vicuna R."/>
            <person name="Cullen D."/>
        </authorList>
    </citation>
    <scope>NUCLEOTIDE SEQUENCE [LARGE SCALE GENOMIC DNA]</scope>
    <source>
        <strain evidence="9 10">B</strain>
    </source>
</reference>
<feature type="compositionally biased region" description="Basic and acidic residues" evidence="8">
    <location>
        <begin position="144"/>
        <end position="166"/>
    </location>
</feature>
<dbReference type="SUPFAM" id="SSF54762">
    <property type="entry name" value="Signal recognition particle alu RNA binding heterodimer, SRP9/14"/>
    <property type="match status" value="1"/>
</dbReference>